<accession>A0ABW5VGP2</accession>
<dbReference type="EMBL" id="JBHUOK010000029">
    <property type="protein sequence ID" value="MFD2789610.1"/>
    <property type="molecule type" value="Genomic_DNA"/>
</dbReference>
<sequence>MSRQGNEFFNTHKVAIKATDHIIGLDIFRRRLEKDFYANVTISDYDLKEGEANLSIEINCNFTLSESLEYLLNPVPHSTLGPKSHSRKTTLFLKAYSDLRKVNTTAIDISELTISLTDTNILISKIYEQSICEQIENITTELCHHNIYYTKGLSETPFEIFIPIFEEVALKADNIPIVNPIDTNNKNNYFIYWGVYYNNAEETAIYDLQSQKIIHGDIQILNE</sequence>
<gene>
    <name evidence="1" type="ORF">ACFS1K_07550</name>
</gene>
<organism evidence="1 2">
    <name type="scientific">Arenibacter antarcticus</name>
    <dbReference type="NCBI Taxonomy" id="2040469"/>
    <lineage>
        <taxon>Bacteria</taxon>
        <taxon>Pseudomonadati</taxon>
        <taxon>Bacteroidota</taxon>
        <taxon>Flavobacteriia</taxon>
        <taxon>Flavobacteriales</taxon>
        <taxon>Flavobacteriaceae</taxon>
        <taxon>Arenibacter</taxon>
    </lineage>
</organism>
<dbReference type="RefSeq" id="WP_251809316.1">
    <property type="nucleotide sequence ID" value="NZ_CP166679.1"/>
</dbReference>
<keyword evidence="2" id="KW-1185">Reference proteome</keyword>
<reference evidence="2" key="1">
    <citation type="journal article" date="2019" name="Int. J. Syst. Evol. Microbiol.">
        <title>The Global Catalogue of Microorganisms (GCM) 10K type strain sequencing project: providing services to taxonomists for standard genome sequencing and annotation.</title>
        <authorList>
            <consortium name="The Broad Institute Genomics Platform"/>
            <consortium name="The Broad Institute Genome Sequencing Center for Infectious Disease"/>
            <person name="Wu L."/>
            <person name="Ma J."/>
        </authorList>
    </citation>
    <scope>NUCLEOTIDE SEQUENCE [LARGE SCALE GENOMIC DNA]</scope>
    <source>
        <strain evidence="2">KCTC 52924</strain>
    </source>
</reference>
<name>A0ABW5VGP2_9FLAO</name>
<evidence type="ECO:0000313" key="1">
    <source>
        <dbReference type="EMBL" id="MFD2789610.1"/>
    </source>
</evidence>
<proteinExistence type="predicted"/>
<evidence type="ECO:0000313" key="2">
    <source>
        <dbReference type="Proteomes" id="UP001597532"/>
    </source>
</evidence>
<dbReference type="Proteomes" id="UP001597532">
    <property type="component" value="Unassembled WGS sequence"/>
</dbReference>
<protein>
    <submittedName>
        <fullName evidence="1">Uncharacterized protein</fullName>
    </submittedName>
</protein>
<comment type="caution">
    <text evidence="1">The sequence shown here is derived from an EMBL/GenBank/DDBJ whole genome shotgun (WGS) entry which is preliminary data.</text>
</comment>